<sequence>MAGRFTIALPEQSADLASAETREGARLSRFFLIGRVLAPSALVLAAFIFRQRIVDLIQHFSGLEFVFTVVHLYSTMSVRLILGVLTFALFVAVGITAFKYARHRVRTVIFTGFCTAFVAFALWFLGRGPNASIAGGVLAGTLVAANAIARETWHSLLADRPFGRLVNLGFWVLIGIEVVLPRGYFAWIDRSKSTAKPSPIWLRILPGALLAAGAFALMAPFPKLMQLGQTMFMSPAATIVFGPEYQVFSKYDVSDLARNPVTGDVFLCGDSQESPKVLRRGEAPAVDISISNNGNEFCEMADTRAFVTVANSATDDLLVIDPDSLKVRSSLRLDKMPYGEIFLASQPKFNLMAVASEDEGGMGGGPTVRIVELGKMKVVQQINAEVGYLIADPNRPVLFTNHFAMDAGVRAWDMRTGKLLATSARFGRSDRMAFDAARNEVLATVPETGQIWRLDAATLTSKPPIKTVFGARGLGIDADRDLLLVASFVTDELDVVDLKTGHSLRRYRLGPWLRDVLVVSDEGVAYVASRYGVYRVNYLR</sequence>
<evidence type="ECO:0008006" key="4">
    <source>
        <dbReference type="Google" id="ProtNLM"/>
    </source>
</evidence>
<dbReference type="SUPFAM" id="SSF51004">
    <property type="entry name" value="C-terminal (heme d1) domain of cytochrome cd1-nitrite reductase"/>
    <property type="match status" value="1"/>
</dbReference>
<feature type="transmembrane region" description="Helical" evidence="1">
    <location>
        <begin position="80"/>
        <end position="101"/>
    </location>
</feature>
<name>A0ABX6T0Z7_9SPHN</name>
<dbReference type="InterPro" id="IPR051200">
    <property type="entry name" value="Host-pathogen_enzymatic-act"/>
</dbReference>
<dbReference type="RefSeq" id="WP_187714669.1">
    <property type="nucleotide sequence ID" value="NZ_BAABJC010000001.1"/>
</dbReference>
<keyword evidence="3" id="KW-1185">Reference proteome</keyword>
<keyword evidence="1" id="KW-0812">Transmembrane</keyword>
<evidence type="ECO:0000313" key="2">
    <source>
        <dbReference type="EMBL" id="QNP43239.1"/>
    </source>
</evidence>
<dbReference type="InterPro" id="IPR015943">
    <property type="entry name" value="WD40/YVTN_repeat-like_dom_sf"/>
</dbReference>
<organism evidence="2 3">
    <name type="scientific">Sphingomonas daechungensis</name>
    <dbReference type="NCBI Taxonomy" id="1176646"/>
    <lineage>
        <taxon>Bacteria</taxon>
        <taxon>Pseudomonadati</taxon>
        <taxon>Pseudomonadota</taxon>
        <taxon>Alphaproteobacteria</taxon>
        <taxon>Sphingomonadales</taxon>
        <taxon>Sphingomonadaceae</taxon>
        <taxon>Sphingomonas</taxon>
    </lineage>
</organism>
<keyword evidence="1" id="KW-1133">Transmembrane helix</keyword>
<dbReference type="PANTHER" id="PTHR47197:SF3">
    <property type="entry name" value="DIHYDRO-HEME D1 DEHYDROGENASE"/>
    <property type="match status" value="1"/>
</dbReference>
<feature type="transmembrane region" description="Helical" evidence="1">
    <location>
        <begin position="108"/>
        <end position="125"/>
    </location>
</feature>
<dbReference type="Gene3D" id="2.130.10.10">
    <property type="entry name" value="YVTN repeat-like/Quinoprotein amine dehydrogenase"/>
    <property type="match status" value="2"/>
</dbReference>
<gene>
    <name evidence="2" type="ORF">H9L15_15185</name>
</gene>
<feature type="transmembrane region" description="Helical" evidence="1">
    <location>
        <begin position="161"/>
        <end position="180"/>
    </location>
</feature>
<dbReference type="InterPro" id="IPR011048">
    <property type="entry name" value="Haem_d1_sf"/>
</dbReference>
<proteinExistence type="predicted"/>
<dbReference type="EMBL" id="CP060780">
    <property type="protein sequence ID" value="QNP43239.1"/>
    <property type="molecule type" value="Genomic_DNA"/>
</dbReference>
<keyword evidence="1" id="KW-0472">Membrane</keyword>
<protein>
    <recommendedName>
        <fullName evidence="4">WD40 repeat domain-containing protein</fullName>
    </recommendedName>
</protein>
<accession>A0ABX6T0Z7</accession>
<evidence type="ECO:0000256" key="1">
    <source>
        <dbReference type="SAM" id="Phobius"/>
    </source>
</evidence>
<reference evidence="2 3" key="1">
    <citation type="submission" date="2020-08" db="EMBL/GenBank/DDBJ databases">
        <title>Genome sequence of Sphingomonas daechungensis KACC 18115T.</title>
        <authorList>
            <person name="Hyun D.-W."/>
            <person name="Bae J.-W."/>
        </authorList>
    </citation>
    <scope>NUCLEOTIDE SEQUENCE [LARGE SCALE GENOMIC DNA]</scope>
    <source>
        <strain evidence="2 3">KACC 18115</strain>
    </source>
</reference>
<feature type="transmembrane region" description="Helical" evidence="1">
    <location>
        <begin position="30"/>
        <end position="49"/>
    </location>
</feature>
<dbReference type="PANTHER" id="PTHR47197">
    <property type="entry name" value="PROTEIN NIRF"/>
    <property type="match status" value="1"/>
</dbReference>
<feature type="transmembrane region" description="Helical" evidence="1">
    <location>
        <begin position="200"/>
        <end position="221"/>
    </location>
</feature>
<evidence type="ECO:0000313" key="3">
    <source>
        <dbReference type="Proteomes" id="UP000516134"/>
    </source>
</evidence>
<dbReference type="Proteomes" id="UP000516134">
    <property type="component" value="Chromosome"/>
</dbReference>